<keyword evidence="4" id="KW-1185">Reference proteome</keyword>
<organism evidence="3 4">
    <name type="scientific">Siminovitchia terrae</name>
    <name type="common">Bacillus terrae</name>
    <dbReference type="NCBI Taxonomy" id="1914933"/>
    <lineage>
        <taxon>Bacteria</taxon>
        <taxon>Bacillati</taxon>
        <taxon>Bacillota</taxon>
        <taxon>Bacilli</taxon>
        <taxon>Bacillales</taxon>
        <taxon>Bacillaceae</taxon>
        <taxon>Siminovitchia</taxon>
    </lineage>
</organism>
<dbReference type="InterPro" id="IPR001387">
    <property type="entry name" value="Cro/C1-type_HTH"/>
</dbReference>
<protein>
    <submittedName>
        <fullName evidence="3">Transcriptional regulator</fullName>
    </submittedName>
</protein>
<comment type="caution">
    <text evidence="3">The sequence shown here is derived from an EMBL/GenBank/DDBJ whole genome shotgun (WGS) entry which is preliminary data.</text>
</comment>
<keyword evidence="1" id="KW-0238">DNA-binding</keyword>
<dbReference type="Pfam" id="PF01381">
    <property type="entry name" value="HTH_3"/>
    <property type="match status" value="1"/>
</dbReference>
<evidence type="ECO:0000313" key="3">
    <source>
        <dbReference type="EMBL" id="GIN98123.1"/>
    </source>
</evidence>
<evidence type="ECO:0000313" key="4">
    <source>
        <dbReference type="Proteomes" id="UP000680670"/>
    </source>
</evidence>
<name>A0ABQ4L1G2_SIMTE</name>
<dbReference type="Gene3D" id="1.10.260.40">
    <property type="entry name" value="lambda repressor-like DNA-binding domains"/>
    <property type="match status" value="1"/>
</dbReference>
<evidence type="ECO:0000259" key="2">
    <source>
        <dbReference type="PROSITE" id="PS50943"/>
    </source>
</evidence>
<evidence type="ECO:0000256" key="1">
    <source>
        <dbReference type="ARBA" id="ARBA00023125"/>
    </source>
</evidence>
<feature type="domain" description="HTH cro/C1-type" evidence="2">
    <location>
        <begin position="8"/>
        <end position="62"/>
    </location>
</feature>
<dbReference type="CDD" id="cd00093">
    <property type="entry name" value="HTH_XRE"/>
    <property type="match status" value="1"/>
</dbReference>
<sequence length="102" mass="11354">MINVGMRIKELREQAGISGRQLAKITNLDPSQISKIEKGVSKPSLDALDRVCSALNITFAEFFSPDSKELPPNLAQLLETTKSLTPEQQKLLNDLLKTFKNQ</sequence>
<dbReference type="SMART" id="SM00530">
    <property type="entry name" value="HTH_XRE"/>
    <property type="match status" value="1"/>
</dbReference>
<dbReference type="InterPro" id="IPR010982">
    <property type="entry name" value="Lambda_DNA-bd_dom_sf"/>
</dbReference>
<dbReference type="PANTHER" id="PTHR46797">
    <property type="entry name" value="HTH-TYPE TRANSCRIPTIONAL REGULATOR"/>
    <property type="match status" value="1"/>
</dbReference>
<reference evidence="3 4" key="1">
    <citation type="submission" date="2021-03" db="EMBL/GenBank/DDBJ databases">
        <title>Antimicrobial resistance genes in bacteria isolated from Japanese honey, and their potential for conferring macrolide and lincosamide resistance in the American foulbrood pathogen Paenibacillus larvae.</title>
        <authorList>
            <person name="Okamoto M."/>
            <person name="Kumagai M."/>
            <person name="Kanamori H."/>
            <person name="Takamatsu D."/>
        </authorList>
    </citation>
    <scope>NUCLEOTIDE SEQUENCE [LARGE SCALE GENOMIC DNA]</scope>
    <source>
        <strain evidence="3 4">J6TS1</strain>
    </source>
</reference>
<gene>
    <name evidence="3" type="ORF">J6TS1_39930</name>
</gene>
<proteinExistence type="predicted"/>
<dbReference type="EMBL" id="BORJ01000012">
    <property type="protein sequence ID" value="GIN98123.1"/>
    <property type="molecule type" value="Genomic_DNA"/>
</dbReference>
<dbReference type="Proteomes" id="UP000680670">
    <property type="component" value="Unassembled WGS sequence"/>
</dbReference>
<dbReference type="PANTHER" id="PTHR46797:SF1">
    <property type="entry name" value="METHYLPHOSPHONATE SYNTHASE"/>
    <property type="match status" value="1"/>
</dbReference>
<dbReference type="PROSITE" id="PS50943">
    <property type="entry name" value="HTH_CROC1"/>
    <property type="match status" value="1"/>
</dbReference>
<dbReference type="SUPFAM" id="SSF47413">
    <property type="entry name" value="lambda repressor-like DNA-binding domains"/>
    <property type="match status" value="1"/>
</dbReference>
<dbReference type="InterPro" id="IPR050807">
    <property type="entry name" value="TransReg_Diox_bact_type"/>
</dbReference>
<dbReference type="RefSeq" id="WP_213021246.1">
    <property type="nucleotide sequence ID" value="NZ_BORJ01000012.1"/>
</dbReference>
<accession>A0ABQ4L1G2</accession>